<accession>A0A5J6VK40</accession>
<feature type="transmembrane region" description="Helical" evidence="1">
    <location>
        <begin position="6"/>
        <end position="27"/>
    </location>
</feature>
<name>A0A5J6VK40_9VIRU</name>
<sequence>MLYKYLKSVFGNIIVGIFFLVVFNFFIKSSIKDYTSKNNFEKYSDKNKYKLNTFKPSNSFLKPKINISSIIDTVDKEIFNKKDDSIYDINDDDKASLSYRGFENRYEEINKNDDTNNYANNDISNLSIAELYNSMVEVPNVEDYDLDLIQGNNDNKEAPPLSNISSKVPIDNPENITECFTNNYTNLYKIDDNENGQVQPYYNISQGSLLN</sequence>
<keyword evidence="1" id="KW-0812">Transmembrane</keyword>
<organism evidence="2">
    <name type="scientific">Megaviridae environmental sample</name>
    <dbReference type="NCBI Taxonomy" id="1737588"/>
    <lineage>
        <taxon>Viruses</taxon>
        <taxon>Varidnaviria</taxon>
        <taxon>Bamfordvirae</taxon>
        <taxon>Nucleocytoviricota</taxon>
        <taxon>Megaviricetes</taxon>
        <taxon>Imitervirales</taxon>
        <taxon>Mimiviridae</taxon>
        <taxon>environmental samples</taxon>
    </lineage>
</organism>
<evidence type="ECO:0000256" key="1">
    <source>
        <dbReference type="SAM" id="Phobius"/>
    </source>
</evidence>
<keyword evidence="1" id="KW-0472">Membrane</keyword>
<protein>
    <submittedName>
        <fullName evidence="2">Uncharacterized protein</fullName>
    </submittedName>
</protein>
<dbReference type="EMBL" id="MN448285">
    <property type="protein sequence ID" value="QFG74254.1"/>
    <property type="molecule type" value="Genomic_DNA"/>
</dbReference>
<evidence type="ECO:0000313" key="2">
    <source>
        <dbReference type="EMBL" id="QFG74254.1"/>
    </source>
</evidence>
<keyword evidence="1" id="KW-1133">Transmembrane helix</keyword>
<proteinExistence type="predicted"/>
<reference evidence="2" key="1">
    <citation type="journal article" date="2019" name="Philos. Trans. R. Soc. Lond., B, Biol. Sci.">
        <title>Targeted metagenomic recovery of four divergent viruses reveals shared and distinctive characteristics of giant viruses of marine eukaryotes.</title>
        <authorList>
            <person name="Needham D.M."/>
            <person name="Poirier C."/>
            <person name="Hehenberger E."/>
            <person name="Jimenez V."/>
            <person name="Swalwell J.E."/>
            <person name="Santoro A.E."/>
            <person name="Worden A.Z."/>
        </authorList>
    </citation>
    <scope>NUCLEOTIDE SEQUENCE</scope>
    <source>
        <strain evidence="2">MPacV-611</strain>
    </source>
</reference>